<dbReference type="InterPro" id="IPR050228">
    <property type="entry name" value="Carboxylesterase_BioH"/>
</dbReference>
<dbReference type="RefSeq" id="WP_154770698.1">
    <property type="nucleotide sequence ID" value="NZ_WLYK01000011.1"/>
</dbReference>
<dbReference type="Proteomes" id="UP000460221">
    <property type="component" value="Unassembled WGS sequence"/>
</dbReference>
<dbReference type="AlphaFoldDB" id="A0A7K1FU31"/>
<keyword evidence="2" id="KW-0378">Hydrolase</keyword>
<dbReference type="PRINTS" id="PR00412">
    <property type="entry name" value="EPOXHYDRLASE"/>
</dbReference>
<dbReference type="InterPro" id="IPR000073">
    <property type="entry name" value="AB_hydrolase_1"/>
</dbReference>
<dbReference type="PANTHER" id="PTHR43194:SF2">
    <property type="entry name" value="PEROXISOMAL MEMBRANE PROTEIN LPX1"/>
    <property type="match status" value="1"/>
</dbReference>
<comment type="caution">
    <text evidence="2">The sequence shown here is derived from an EMBL/GenBank/DDBJ whole genome shotgun (WGS) entry which is preliminary data.</text>
</comment>
<reference evidence="2 3" key="1">
    <citation type="submission" date="2019-11" db="EMBL/GenBank/DDBJ databases">
        <authorList>
            <person name="Jiang L.-Q."/>
        </authorList>
    </citation>
    <scope>NUCLEOTIDE SEQUENCE [LARGE SCALE GENOMIC DNA]</scope>
    <source>
        <strain evidence="2 3">YIM 132087</strain>
    </source>
</reference>
<feature type="domain" description="AB hydrolase-1" evidence="1">
    <location>
        <begin position="27"/>
        <end position="137"/>
    </location>
</feature>
<dbReference type="Pfam" id="PF00561">
    <property type="entry name" value="Abhydrolase_1"/>
    <property type="match status" value="1"/>
</dbReference>
<keyword evidence="3" id="KW-1185">Reference proteome</keyword>
<sequence length="274" mass="29018">MPSGTSSNSFLTNDGVRLAYTDTGSGPPVVLVAGFTAPATSWSLQVPALRDAGHRVIGFDRRSHGGSESPFHGQRMARHGADLHQLLDHLGLSDVVLIGQSMGGNALWAYTDLFGTDRVRAYVCVDQTPKMVSTGDWPHGFYGLTPDNVGTFFDAGIPDTGHGPDPAVVQAGVARMLAAATGPLQWADPAAPQTRPLLQDHAAADWRDVIARLDVPALFVAGRLSQFWPCEHATAAAALNEKVQAVILEDAGHSTNTDQAEAFNAAVLDFLRAC</sequence>
<proteinExistence type="predicted"/>
<dbReference type="SUPFAM" id="SSF53474">
    <property type="entry name" value="alpha/beta-Hydrolases"/>
    <property type="match status" value="1"/>
</dbReference>
<protein>
    <submittedName>
        <fullName evidence="2">Alpha/beta fold hydrolase</fullName>
    </submittedName>
</protein>
<dbReference type="Gene3D" id="3.40.50.1820">
    <property type="entry name" value="alpha/beta hydrolase"/>
    <property type="match status" value="1"/>
</dbReference>
<name>A0A7K1FU31_9ACTN</name>
<gene>
    <name evidence="2" type="ORF">GIS00_22410</name>
</gene>
<dbReference type="InterPro" id="IPR000639">
    <property type="entry name" value="Epox_hydrolase-like"/>
</dbReference>
<dbReference type="PANTHER" id="PTHR43194">
    <property type="entry name" value="HYDROLASE ALPHA/BETA FOLD FAMILY"/>
    <property type="match status" value="1"/>
</dbReference>
<evidence type="ECO:0000313" key="3">
    <source>
        <dbReference type="Proteomes" id="UP000460221"/>
    </source>
</evidence>
<accession>A0A7K1FU31</accession>
<dbReference type="InterPro" id="IPR029058">
    <property type="entry name" value="AB_hydrolase_fold"/>
</dbReference>
<organism evidence="2 3">
    <name type="scientific">Nakamurella alba</name>
    <dbReference type="NCBI Taxonomy" id="2665158"/>
    <lineage>
        <taxon>Bacteria</taxon>
        <taxon>Bacillati</taxon>
        <taxon>Actinomycetota</taxon>
        <taxon>Actinomycetes</taxon>
        <taxon>Nakamurellales</taxon>
        <taxon>Nakamurellaceae</taxon>
        <taxon>Nakamurella</taxon>
    </lineage>
</organism>
<dbReference type="EMBL" id="WLYK01000011">
    <property type="protein sequence ID" value="MTD16693.1"/>
    <property type="molecule type" value="Genomic_DNA"/>
</dbReference>
<dbReference type="GO" id="GO:0016787">
    <property type="term" value="F:hydrolase activity"/>
    <property type="evidence" value="ECO:0007669"/>
    <property type="project" value="UniProtKB-KW"/>
</dbReference>
<evidence type="ECO:0000313" key="2">
    <source>
        <dbReference type="EMBL" id="MTD16693.1"/>
    </source>
</evidence>
<evidence type="ECO:0000259" key="1">
    <source>
        <dbReference type="Pfam" id="PF00561"/>
    </source>
</evidence>